<dbReference type="PANTHER" id="PTHR43369:SF2">
    <property type="entry name" value="PHOSPHORIBOSYLGLYCINAMIDE FORMYLTRANSFERASE"/>
    <property type="match status" value="1"/>
</dbReference>
<dbReference type="Pfam" id="PF00551">
    <property type="entry name" value="Formyl_trans_N"/>
    <property type="match status" value="1"/>
</dbReference>
<reference evidence="6 7" key="1">
    <citation type="submission" date="2015-06" db="EMBL/GenBank/DDBJ databases">
        <authorList>
            <person name="Xie B.-B."/>
            <person name="Rong J.-C."/>
            <person name="Qin Q.-L."/>
            <person name="Zhang Y.-Z."/>
        </authorList>
    </citation>
    <scope>NUCLEOTIDE SEQUENCE [LARGE SCALE GENOMIC DNA]</scope>
    <source>
        <strain evidence="6 7">JCM 20779</strain>
    </source>
</reference>
<evidence type="ECO:0000313" key="7">
    <source>
        <dbReference type="Proteomes" id="UP000016521"/>
    </source>
</evidence>
<proteinExistence type="predicted"/>
<dbReference type="RefSeq" id="WP_010369210.1">
    <property type="nucleotide sequence ID" value="NZ_CP011924.1"/>
</dbReference>
<evidence type="ECO:0000313" key="6">
    <source>
        <dbReference type="EMBL" id="ATD05815.1"/>
    </source>
</evidence>
<dbReference type="InterPro" id="IPR002376">
    <property type="entry name" value="Formyl_transf_N"/>
</dbReference>
<dbReference type="Gene3D" id="3.40.50.170">
    <property type="entry name" value="Formyl transferase, N-terminal domain"/>
    <property type="match status" value="1"/>
</dbReference>
<dbReference type="Proteomes" id="UP000016521">
    <property type="component" value="Chromosome I"/>
</dbReference>
<accession>A0ABM6NAL4</accession>
<protein>
    <recommendedName>
        <fullName evidence="2">phosphoribosylglycinamide formyltransferase 1</fullName>
        <ecNumber evidence="2">2.1.2.2</ecNumber>
    </recommendedName>
</protein>
<name>A0ABM6NAL4_PSEO7</name>
<comment type="pathway">
    <text evidence="1">Purine metabolism; IMP biosynthesis via de novo pathway; N(2)-formyl-N(1)-(5-phospho-D-ribosyl)glycinamide from N(1)-(5-phospho-D-ribosyl)glycinamide (10-formyl THF route): step 1/1.</text>
</comment>
<organism evidence="6 7">
    <name type="scientific">Pseudoalteromonas piscicida</name>
    <dbReference type="NCBI Taxonomy" id="43662"/>
    <lineage>
        <taxon>Bacteria</taxon>
        <taxon>Pseudomonadati</taxon>
        <taxon>Pseudomonadota</taxon>
        <taxon>Gammaproteobacteria</taxon>
        <taxon>Alteromonadales</taxon>
        <taxon>Pseudoalteromonadaceae</taxon>
        <taxon>Pseudoalteromonas</taxon>
    </lineage>
</organism>
<sequence length="235" mass="26927">MHVGIFTYQTGHLMTYQLMQKFLTMGYEISLFAFPFSYRPSQPRPFEERPFQLIELDVEAFCHTCGVHYHAMNCWGAASSERLNTLANKPDYFVTAIAKIIPQHFIEGNTIFNCHPGLIPENRGLDSFKWAIVRRQPIGITLHKIDKHTDAGTVIKKMTVPVIASDTYKEVCDRAYNMECELLSQFALYLDDTSSHFTVDPQTPLSRQKIPSEVDADFEQVFAHYLKALHSDVSQ</sequence>
<dbReference type="PANTHER" id="PTHR43369">
    <property type="entry name" value="PHOSPHORIBOSYLGLYCINAMIDE FORMYLTRANSFERASE"/>
    <property type="match status" value="1"/>
</dbReference>
<evidence type="ECO:0000256" key="2">
    <source>
        <dbReference type="ARBA" id="ARBA00012254"/>
    </source>
</evidence>
<evidence type="ECO:0000259" key="5">
    <source>
        <dbReference type="Pfam" id="PF00551"/>
    </source>
</evidence>
<evidence type="ECO:0000256" key="3">
    <source>
        <dbReference type="ARBA" id="ARBA00022679"/>
    </source>
</evidence>
<feature type="domain" description="Formyl transferase N-terminal" evidence="5">
    <location>
        <begin position="87"/>
        <end position="185"/>
    </location>
</feature>
<keyword evidence="3" id="KW-0808">Transferase</keyword>
<dbReference type="EC" id="2.1.2.2" evidence="2"/>
<keyword evidence="7" id="KW-1185">Reference proteome</keyword>
<keyword evidence="4" id="KW-0658">Purine biosynthesis</keyword>
<dbReference type="InterPro" id="IPR036477">
    <property type="entry name" value="Formyl_transf_N_sf"/>
</dbReference>
<evidence type="ECO:0000256" key="1">
    <source>
        <dbReference type="ARBA" id="ARBA00005054"/>
    </source>
</evidence>
<gene>
    <name evidence="6" type="ORF">PPIS_a0538</name>
</gene>
<dbReference type="EMBL" id="CP011924">
    <property type="protein sequence ID" value="ATD05815.1"/>
    <property type="molecule type" value="Genomic_DNA"/>
</dbReference>
<evidence type="ECO:0000256" key="4">
    <source>
        <dbReference type="ARBA" id="ARBA00022755"/>
    </source>
</evidence>
<dbReference type="SUPFAM" id="SSF53328">
    <property type="entry name" value="Formyltransferase"/>
    <property type="match status" value="1"/>
</dbReference>